<dbReference type="InterPro" id="IPR012340">
    <property type="entry name" value="NA-bd_OB-fold"/>
</dbReference>
<evidence type="ECO:0000313" key="1">
    <source>
        <dbReference type="EnsemblMetazoa" id="Aqu2.1.13521_001"/>
    </source>
</evidence>
<name>A0A1X7TFR2_AMPQE</name>
<protein>
    <submittedName>
        <fullName evidence="1">Uncharacterized protein</fullName>
    </submittedName>
</protein>
<dbReference type="InParanoid" id="A0A1X7TFR2"/>
<accession>A0A1X7TFR2</accession>
<organism evidence="1">
    <name type="scientific">Amphimedon queenslandica</name>
    <name type="common">Sponge</name>
    <dbReference type="NCBI Taxonomy" id="400682"/>
    <lineage>
        <taxon>Eukaryota</taxon>
        <taxon>Metazoa</taxon>
        <taxon>Porifera</taxon>
        <taxon>Demospongiae</taxon>
        <taxon>Heteroscleromorpha</taxon>
        <taxon>Haplosclerida</taxon>
        <taxon>Niphatidae</taxon>
        <taxon>Amphimedon</taxon>
    </lineage>
</organism>
<sequence>MSVEPPRAVGTGLVQDVTLSDGESTINLSVWDDNTNKFEALQVYKFTNLYTCSHLGIKSLTYSRRSDYEVRSNDTTPIEIRDIEVQEETDVLTNALVIGVIKFNLYLSCLNCNGVLPYSETHTARCSLCSMLQLVQGRDYIVSADIVAQIPFEKKILNLCNETMLNLLKAEIPSQEIEQQLLNLPEVDITYTKRNNVIKNVEHSVVL</sequence>
<dbReference type="Gene3D" id="2.40.50.140">
    <property type="entry name" value="Nucleic acid-binding proteins"/>
    <property type="match status" value="1"/>
</dbReference>
<dbReference type="SUPFAM" id="SSF50249">
    <property type="entry name" value="Nucleic acid-binding proteins"/>
    <property type="match status" value="1"/>
</dbReference>
<dbReference type="EnsemblMetazoa" id="Aqu2.1.13521_001">
    <property type="protein sequence ID" value="Aqu2.1.13521_001"/>
    <property type="gene ID" value="Aqu2.1.13521"/>
</dbReference>
<dbReference type="AlphaFoldDB" id="A0A1X7TFR2"/>
<reference evidence="1" key="1">
    <citation type="submission" date="2017-05" db="UniProtKB">
        <authorList>
            <consortium name="EnsemblMetazoa"/>
        </authorList>
    </citation>
    <scope>IDENTIFICATION</scope>
</reference>
<proteinExistence type="predicted"/>